<dbReference type="PANTHER" id="PTHR21974">
    <property type="entry name" value="RE15880P"/>
    <property type="match status" value="1"/>
</dbReference>
<reference evidence="3" key="2">
    <citation type="submission" date="2015-01" db="EMBL/GenBank/DDBJ databases">
        <title>Evolutionary Origins and Diversification of the Mycorrhizal Mutualists.</title>
        <authorList>
            <consortium name="DOE Joint Genome Institute"/>
            <consortium name="Mycorrhizal Genomics Consortium"/>
            <person name="Kohler A."/>
            <person name="Kuo A."/>
            <person name="Nagy L.G."/>
            <person name="Floudas D."/>
            <person name="Copeland A."/>
            <person name="Barry K.W."/>
            <person name="Cichocki N."/>
            <person name="Veneault-Fourrey C."/>
            <person name="LaButti K."/>
            <person name="Lindquist E.A."/>
            <person name="Lipzen A."/>
            <person name="Lundell T."/>
            <person name="Morin E."/>
            <person name="Murat C."/>
            <person name="Riley R."/>
            <person name="Ohm R."/>
            <person name="Sun H."/>
            <person name="Tunlid A."/>
            <person name="Henrissat B."/>
            <person name="Grigoriev I.V."/>
            <person name="Hibbett D.S."/>
            <person name="Martin F."/>
        </authorList>
    </citation>
    <scope>NUCLEOTIDE SEQUENCE [LARGE SCALE GENOMIC DNA]</scope>
    <source>
        <strain evidence="3">MUT 4182</strain>
    </source>
</reference>
<keyword evidence="3" id="KW-1185">Reference proteome</keyword>
<accession>A0A0C3MDU9</accession>
<dbReference type="EMBL" id="KN822959">
    <property type="protein sequence ID" value="KIO31927.1"/>
    <property type="molecule type" value="Genomic_DNA"/>
</dbReference>
<dbReference type="OrthoDB" id="2562743at2759"/>
<dbReference type="STRING" id="1051891.A0A0C3MDU9"/>
<name>A0A0C3MDU9_9AGAM</name>
<dbReference type="PANTHER" id="PTHR21974:SF2">
    <property type="entry name" value="RE15880P"/>
    <property type="match status" value="1"/>
</dbReference>
<proteinExistence type="predicted"/>
<organism evidence="2 3">
    <name type="scientific">Tulasnella calospora MUT 4182</name>
    <dbReference type="NCBI Taxonomy" id="1051891"/>
    <lineage>
        <taxon>Eukaryota</taxon>
        <taxon>Fungi</taxon>
        <taxon>Dikarya</taxon>
        <taxon>Basidiomycota</taxon>
        <taxon>Agaricomycotina</taxon>
        <taxon>Agaricomycetes</taxon>
        <taxon>Cantharellales</taxon>
        <taxon>Tulasnellaceae</taxon>
        <taxon>Tulasnella</taxon>
    </lineage>
</organism>
<dbReference type="Proteomes" id="UP000054248">
    <property type="component" value="Unassembled WGS sequence"/>
</dbReference>
<evidence type="ECO:0000313" key="3">
    <source>
        <dbReference type="Proteomes" id="UP000054248"/>
    </source>
</evidence>
<reference evidence="2 3" key="1">
    <citation type="submission" date="2014-04" db="EMBL/GenBank/DDBJ databases">
        <authorList>
            <consortium name="DOE Joint Genome Institute"/>
            <person name="Kuo A."/>
            <person name="Girlanda M."/>
            <person name="Perotto S."/>
            <person name="Kohler A."/>
            <person name="Nagy L.G."/>
            <person name="Floudas D."/>
            <person name="Copeland A."/>
            <person name="Barry K.W."/>
            <person name="Cichocki N."/>
            <person name="Veneault-Fourrey C."/>
            <person name="LaButti K."/>
            <person name="Lindquist E.A."/>
            <person name="Lipzen A."/>
            <person name="Lundell T."/>
            <person name="Morin E."/>
            <person name="Murat C."/>
            <person name="Sun H."/>
            <person name="Tunlid A."/>
            <person name="Henrissat B."/>
            <person name="Grigoriev I.V."/>
            <person name="Hibbett D.S."/>
            <person name="Martin F."/>
            <person name="Nordberg H.P."/>
            <person name="Cantor M.N."/>
            <person name="Hua S.X."/>
        </authorList>
    </citation>
    <scope>NUCLEOTIDE SEQUENCE [LARGE SCALE GENOMIC DNA]</scope>
    <source>
        <strain evidence="2 3">MUT 4182</strain>
    </source>
</reference>
<evidence type="ECO:0000256" key="1">
    <source>
        <dbReference type="SAM" id="Coils"/>
    </source>
</evidence>
<dbReference type="AlphaFoldDB" id="A0A0C3MDU9"/>
<keyword evidence="1" id="KW-0175">Coiled coil</keyword>
<sequence length="167" mass="19110">MSPAEIAPIIQQKFAEHSALLTELTATDYVPVALKVNEKKIEEIKKALQQKNEVVKNLERKTKSEYKDISELQRSGTKRFLLRLKVGAESAQKTLAKEEKEYMDAFQAENNEKLAISTLEDELNNAKLSDIDLKAKADRYKKARKRLDELYVELFEGHTNGKDQELA</sequence>
<evidence type="ECO:0000313" key="2">
    <source>
        <dbReference type="EMBL" id="KIO31927.1"/>
    </source>
</evidence>
<feature type="non-terminal residue" evidence="2">
    <location>
        <position position="167"/>
    </location>
</feature>
<feature type="coiled-coil region" evidence="1">
    <location>
        <begin position="34"/>
        <end position="108"/>
    </location>
</feature>
<dbReference type="HOGENOM" id="CLU_1606693_0_0_1"/>
<protein>
    <submittedName>
        <fullName evidence="2">Uncharacterized protein</fullName>
    </submittedName>
</protein>
<gene>
    <name evidence="2" type="ORF">M407DRAFT_19184</name>
</gene>